<evidence type="ECO:0000313" key="3">
    <source>
        <dbReference type="Proteomes" id="UP000297396"/>
    </source>
</evidence>
<feature type="transmembrane region" description="Helical" evidence="1">
    <location>
        <begin position="58"/>
        <end position="81"/>
    </location>
</feature>
<feature type="transmembrane region" description="Helical" evidence="1">
    <location>
        <begin position="12"/>
        <end position="38"/>
    </location>
</feature>
<evidence type="ECO:0000313" key="2">
    <source>
        <dbReference type="EMBL" id="TFV10854.1"/>
    </source>
</evidence>
<keyword evidence="1" id="KW-0472">Membrane</keyword>
<keyword evidence="1" id="KW-1133">Transmembrane helix</keyword>
<name>A0A4Y9JYB5_9PAST</name>
<dbReference type="RefSeq" id="WP_135055854.1">
    <property type="nucleotide sequence ID" value="NZ_JADGLC010000010.1"/>
</dbReference>
<reference evidence="2 3" key="1">
    <citation type="submission" date="2019-03" db="EMBL/GenBank/DDBJ databases">
        <title>Diversity of the mouse oral microbiome.</title>
        <authorList>
            <person name="Joseph S."/>
            <person name="Aduse-Opoku J."/>
            <person name="Curtis M."/>
            <person name="Wade W."/>
            <person name="Hashim A."/>
        </authorList>
    </citation>
    <scope>NUCLEOTIDE SEQUENCE [LARGE SCALE GENOMIC DNA]</scope>
    <source>
        <strain evidence="2 3">WT12</strain>
    </source>
</reference>
<dbReference type="Proteomes" id="UP000297396">
    <property type="component" value="Unassembled WGS sequence"/>
</dbReference>
<gene>
    <name evidence="2" type="ORF">E4T80_05560</name>
</gene>
<sequence length="143" mass="16504">MSNKILTSWHPAIRWILLPITCILCPIILSIIVLILTPGEGNYVWDGRGYYYIGSLDAYWFACLRTIAFSSGFILPIIYLAPKYTKTIINVVRIIMLIVFIGLFIWLLNLDKTLGWWDIIKLTGHFLCLILGLFISKFFDIED</sequence>
<accession>A0A4Y9JYB5</accession>
<dbReference type="AlphaFoldDB" id="A0A4Y9JYB5"/>
<proteinExistence type="predicted"/>
<protein>
    <submittedName>
        <fullName evidence="2">Uncharacterized protein</fullName>
    </submittedName>
</protein>
<feature type="transmembrane region" description="Helical" evidence="1">
    <location>
        <begin position="88"/>
        <end position="108"/>
    </location>
</feature>
<evidence type="ECO:0000256" key="1">
    <source>
        <dbReference type="SAM" id="Phobius"/>
    </source>
</evidence>
<feature type="transmembrane region" description="Helical" evidence="1">
    <location>
        <begin position="114"/>
        <end position="135"/>
    </location>
</feature>
<dbReference type="OrthoDB" id="9992493at2"/>
<organism evidence="2 3">
    <name type="scientific">Muribacter muris</name>
    <dbReference type="NCBI Taxonomy" id="67855"/>
    <lineage>
        <taxon>Bacteria</taxon>
        <taxon>Pseudomonadati</taxon>
        <taxon>Pseudomonadota</taxon>
        <taxon>Gammaproteobacteria</taxon>
        <taxon>Pasteurellales</taxon>
        <taxon>Pasteurellaceae</taxon>
        <taxon>Muribacter</taxon>
    </lineage>
</organism>
<comment type="caution">
    <text evidence="2">The sequence shown here is derived from an EMBL/GenBank/DDBJ whole genome shotgun (WGS) entry which is preliminary data.</text>
</comment>
<dbReference type="EMBL" id="SPPA01000010">
    <property type="protein sequence ID" value="TFV10854.1"/>
    <property type="molecule type" value="Genomic_DNA"/>
</dbReference>
<keyword evidence="1" id="KW-0812">Transmembrane</keyword>